<dbReference type="Proteomes" id="UP000887540">
    <property type="component" value="Unplaced"/>
</dbReference>
<feature type="transmembrane region" description="Helical" evidence="1">
    <location>
        <begin position="88"/>
        <end position="111"/>
    </location>
</feature>
<dbReference type="PANTHER" id="PTHR23021:SF11">
    <property type="entry name" value="SERPENTINE RECEPTOR, CLASS T"/>
    <property type="match status" value="1"/>
</dbReference>
<dbReference type="PANTHER" id="PTHR23021">
    <property type="entry name" value="SERPENTINE RECEPTOR, CLASS T"/>
    <property type="match status" value="1"/>
</dbReference>
<keyword evidence="1" id="KW-0472">Membrane</keyword>
<name>A0A914D0X2_9BILA</name>
<feature type="transmembrane region" description="Helical" evidence="1">
    <location>
        <begin position="132"/>
        <end position="153"/>
    </location>
</feature>
<dbReference type="Pfam" id="PF10321">
    <property type="entry name" value="7TM_GPCR_Srt"/>
    <property type="match status" value="1"/>
</dbReference>
<feature type="transmembrane region" description="Helical" evidence="1">
    <location>
        <begin position="52"/>
        <end position="73"/>
    </location>
</feature>
<feature type="transmembrane region" description="Helical" evidence="1">
    <location>
        <begin position="20"/>
        <end position="40"/>
    </location>
</feature>
<dbReference type="Gene3D" id="1.20.1070.10">
    <property type="entry name" value="Rhodopsin 7-helix transmembrane proteins"/>
    <property type="match status" value="1"/>
</dbReference>
<protein>
    <submittedName>
        <fullName evidence="3">Uncharacterized protein</fullName>
    </submittedName>
</protein>
<organism evidence="2 3">
    <name type="scientific">Acrobeloides nanus</name>
    <dbReference type="NCBI Taxonomy" id="290746"/>
    <lineage>
        <taxon>Eukaryota</taxon>
        <taxon>Metazoa</taxon>
        <taxon>Ecdysozoa</taxon>
        <taxon>Nematoda</taxon>
        <taxon>Chromadorea</taxon>
        <taxon>Rhabditida</taxon>
        <taxon>Tylenchina</taxon>
        <taxon>Cephalobomorpha</taxon>
        <taxon>Cephaloboidea</taxon>
        <taxon>Cephalobidae</taxon>
        <taxon>Acrobeloides</taxon>
    </lineage>
</organism>
<sequence length="185" mass="21355">MKTPDEWYTYGQSNIPMGLFFIVTGIIYETFYIPTLSVMLRPEFFRIPSYKMMFTVGIIDALTLIEICFMDGYDTITGGVFCTAPTRYYLFGVVSTFGWFTGTVIGILLAFNRCLEILAPNLADILFKGRRTWIWLALCLLYGSYALLFQYPFLYHSKYMAVFNDPHFGDEFKENLLLVQKSQSA</sequence>
<accession>A0A914D0X2</accession>
<keyword evidence="1" id="KW-1133">Transmembrane helix</keyword>
<dbReference type="AlphaFoldDB" id="A0A914D0X2"/>
<evidence type="ECO:0000313" key="2">
    <source>
        <dbReference type="Proteomes" id="UP000887540"/>
    </source>
</evidence>
<keyword evidence="1" id="KW-0812">Transmembrane</keyword>
<evidence type="ECO:0000256" key="1">
    <source>
        <dbReference type="SAM" id="Phobius"/>
    </source>
</evidence>
<keyword evidence="2" id="KW-1185">Reference proteome</keyword>
<evidence type="ECO:0000313" key="3">
    <source>
        <dbReference type="WBParaSite" id="ACRNAN_scaffold16847.g18046.t1"/>
    </source>
</evidence>
<reference evidence="3" key="1">
    <citation type="submission" date="2022-11" db="UniProtKB">
        <authorList>
            <consortium name="WormBaseParasite"/>
        </authorList>
    </citation>
    <scope>IDENTIFICATION</scope>
</reference>
<dbReference type="InterPro" id="IPR019425">
    <property type="entry name" value="7TM_GPCR_serpentine_rcpt_Srt"/>
</dbReference>
<proteinExistence type="predicted"/>
<dbReference type="WBParaSite" id="ACRNAN_scaffold16847.g18046.t1">
    <property type="protein sequence ID" value="ACRNAN_scaffold16847.g18046.t1"/>
    <property type="gene ID" value="ACRNAN_scaffold16847.g18046"/>
</dbReference>
<dbReference type="SUPFAM" id="SSF81321">
    <property type="entry name" value="Family A G protein-coupled receptor-like"/>
    <property type="match status" value="1"/>
</dbReference>